<feature type="compositionally biased region" description="Low complexity" evidence="3">
    <location>
        <begin position="503"/>
        <end position="535"/>
    </location>
</feature>
<feature type="compositionally biased region" description="Low complexity" evidence="3">
    <location>
        <begin position="476"/>
        <end position="491"/>
    </location>
</feature>
<dbReference type="InterPro" id="IPR051282">
    <property type="entry name" value="Arf-GAP_GTPase_ANK_PH"/>
</dbReference>
<dbReference type="SUPFAM" id="SSF57863">
    <property type="entry name" value="ArfGap/RecO-like zinc finger"/>
    <property type="match status" value="1"/>
</dbReference>
<gene>
    <name evidence="5" type="ORF">TTHERM_00837870</name>
</gene>
<feature type="compositionally biased region" description="Polar residues" evidence="3">
    <location>
        <begin position="228"/>
        <end position="238"/>
    </location>
</feature>
<feature type="compositionally biased region" description="Low complexity" evidence="3">
    <location>
        <begin position="670"/>
        <end position="691"/>
    </location>
</feature>
<dbReference type="PANTHER" id="PTHR45819:SF5">
    <property type="entry name" value="CENTAURIN-GAMMA-1A"/>
    <property type="match status" value="1"/>
</dbReference>
<dbReference type="CDD" id="cd08204">
    <property type="entry name" value="ArfGap"/>
    <property type="match status" value="1"/>
</dbReference>
<dbReference type="RefSeq" id="XP_001025261.3">
    <property type="nucleotide sequence ID" value="XM_001025261.4"/>
</dbReference>
<evidence type="ECO:0000259" key="4">
    <source>
        <dbReference type="PROSITE" id="PS50115"/>
    </source>
</evidence>
<dbReference type="InterPro" id="IPR038508">
    <property type="entry name" value="ArfGAP_dom_sf"/>
</dbReference>
<dbReference type="AlphaFoldDB" id="I7MAP8"/>
<keyword evidence="1 2" id="KW-0863">Zinc-finger</keyword>
<feature type="region of interest" description="Disordered" evidence="3">
    <location>
        <begin position="253"/>
        <end position="418"/>
    </location>
</feature>
<evidence type="ECO:0000256" key="2">
    <source>
        <dbReference type="PROSITE-ProRule" id="PRU00288"/>
    </source>
</evidence>
<sequence>MNKLSEVQQQKLFKQIIEQDSENTICADCGMKNPTWCSLDLGVFVCLDCSGGHRRLGPTVSRIRSYKIDSLVEKDTNVFFSVGNRLANQYYEAKLKNTHIKPCQDSPLDNKIEFVRQKYLEKRYVQNQKDPSPGEIFFKSGKGQENPNSRNNFQGFTQGDSPDKRRANSNIPSSSPGQFDFFQQLNNNSPTKTSNPQQQQKNYPSNKIPSKQYQIGVQPPPIQKPSAVVNNSNQKPKNNAQMMWDMSQFMNKNSDTKKQSQPQSRNELEVPQNQSLQGGSDNNLESKSSQFNSFNHVSKSPDPFDENFMQCFKSADGSFPTQPFQDKKPTQNKSNFQQFKPEQQENSKQQEQKTQKTQNNSNDPFNFWNAQNNNNQFNQQQQQQQQNQVPQKSDKENNKSSQIQIKRASLPQVRGNSNQNEDYWQKQFADFSSFNNTPIQNNNQDRSANKQLEFQSPTYNQNQYQSYDPKQVSDFNQQNNMNHHSQSQKQIQDQHHHQHHSKSAQQTQNPFDDFFSDFSNNGNMQNNNFSQQQNNNFNQQQNNLNMNYNNNNNCNQMNNNNQFNCQTNNQYSTQDLQQFYPSQNINYQNQFNQGFQQPNVYNQSQMNDMNFSVPNQQFTPQQFNYQNQYNNFNTIKSPQNQQNQQPNFNQQNIQQQQYFNQSNQQQFCQQQQQFFSPQQQPQQPSFQQNQQKNIDLLDLI</sequence>
<evidence type="ECO:0000313" key="5">
    <source>
        <dbReference type="EMBL" id="EAS05016.3"/>
    </source>
</evidence>
<dbReference type="HOGENOM" id="CLU_394077_0_0_1"/>
<feature type="compositionally biased region" description="Polar residues" evidence="3">
    <location>
        <begin position="331"/>
        <end position="341"/>
    </location>
</feature>
<feature type="compositionally biased region" description="Basic and acidic residues" evidence="3">
    <location>
        <begin position="342"/>
        <end position="354"/>
    </location>
</feature>
<dbReference type="eggNOG" id="KOG0703">
    <property type="taxonomic scope" value="Eukaryota"/>
</dbReference>
<evidence type="ECO:0000313" key="6">
    <source>
        <dbReference type="Proteomes" id="UP000009168"/>
    </source>
</evidence>
<accession>I7MAP8</accession>
<feature type="region of interest" description="Disordered" evidence="3">
    <location>
        <begin position="472"/>
        <end position="535"/>
    </location>
</feature>
<name>I7MAP8_TETTS</name>
<feature type="compositionally biased region" description="Low complexity" evidence="3">
    <location>
        <begin position="355"/>
        <end position="388"/>
    </location>
</feature>
<dbReference type="InterPro" id="IPR001164">
    <property type="entry name" value="ArfGAP_dom"/>
</dbReference>
<dbReference type="GeneID" id="7834393"/>
<dbReference type="Proteomes" id="UP000009168">
    <property type="component" value="Unassembled WGS sequence"/>
</dbReference>
<reference evidence="6" key="1">
    <citation type="journal article" date="2006" name="PLoS Biol.">
        <title>Macronuclear genome sequence of the ciliate Tetrahymena thermophila, a model eukaryote.</title>
        <authorList>
            <person name="Eisen J.A."/>
            <person name="Coyne R.S."/>
            <person name="Wu M."/>
            <person name="Wu D."/>
            <person name="Thiagarajan M."/>
            <person name="Wortman J.R."/>
            <person name="Badger J.H."/>
            <person name="Ren Q."/>
            <person name="Amedeo P."/>
            <person name="Jones K.M."/>
            <person name="Tallon L.J."/>
            <person name="Delcher A.L."/>
            <person name="Salzberg S.L."/>
            <person name="Silva J.C."/>
            <person name="Haas B.J."/>
            <person name="Majoros W.H."/>
            <person name="Farzad M."/>
            <person name="Carlton J.M."/>
            <person name="Smith R.K. Jr."/>
            <person name="Garg J."/>
            <person name="Pearlman R.E."/>
            <person name="Karrer K.M."/>
            <person name="Sun L."/>
            <person name="Manning G."/>
            <person name="Elde N.C."/>
            <person name="Turkewitz A.P."/>
            <person name="Asai D.J."/>
            <person name="Wilkes D.E."/>
            <person name="Wang Y."/>
            <person name="Cai H."/>
            <person name="Collins K."/>
            <person name="Stewart B.A."/>
            <person name="Lee S.R."/>
            <person name="Wilamowska K."/>
            <person name="Weinberg Z."/>
            <person name="Ruzzo W.L."/>
            <person name="Wloga D."/>
            <person name="Gaertig J."/>
            <person name="Frankel J."/>
            <person name="Tsao C.-C."/>
            <person name="Gorovsky M.A."/>
            <person name="Keeling P.J."/>
            <person name="Waller R.F."/>
            <person name="Patron N.J."/>
            <person name="Cherry J.M."/>
            <person name="Stover N.A."/>
            <person name="Krieger C.J."/>
            <person name="del Toro C."/>
            <person name="Ryder H.F."/>
            <person name="Williamson S.C."/>
            <person name="Barbeau R.A."/>
            <person name="Hamilton E.P."/>
            <person name="Orias E."/>
        </authorList>
    </citation>
    <scope>NUCLEOTIDE SEQUENCE [LARGE SCALE GENOMIC DNA]</scope>
    <source>
        <strain evidence="6">SB210</strain>
    </source>
</reference>
<feature type="compositionally biased region" description="Polar residues" evidence="3">
    <location>
        <begin position="143"/>
        <end position="160"/>
    </location>
</feature>
<evidence type="ECO:0000256" key="3">
    <source>
        <dbReference type="SAM" id="MobiDB-lite"/>
    </source>
</evidence>
<dbReference type="SMART" id="SM00105">
    <property type="entry name" value="ArfGap"/>
    <property type="match status" value="1"/>
</dbReference>
<dbReference type="GO" id="GO:0003924">
    <property type="term" value="F:GTPase activity"/>
    <property type="evidence" value="ECO:0007669"/>
    <property type="project" value="TreeGrafter"/>
</dbReference>
<dbReference type="EMBL" id="GG662429">
    <property type="protein sequence ID" value="EAS05016.3"/>
    <property type="molecule type" value="Genomic_DNA"/>
</dbReference>
<dbReference type="PANTHER" id="PTHR45819">
    <property type="entry name" value="CENTAURIN-GAMMA-1A"/>
    <property type="match status" value="1"/>
</dbReference>
<feature type="compositionally biased region" description="Polar residues" evidence="3">
    <location>
        <begin position="253"/>
        <end position="298"/>
    </location>
</feature>
<dbReference type="OrthoDB" id="312818at2759"/>
<dbReference type="GO" id="GO:0008270">
    <property type="term" value="F:zinc ion binding"/>
    <property type="evidence" value="ECO:0007669"/>
    <property type="project" value="UniProtKB-KW"/>
</dbReference>
<proteinExistence type="predicted"/>
<feature type="domain" description="Arf-GAP" evidence="4">
    <location>
        <begin position="10"/>
        <end position="132"/>
    </location>
</feature>
<feature type="compositionally biased region" description="Polar residues" evidence="3">
    <location>
        <begin position="168"/>
        <end position="215"/>
    </location>
</feature>
<keyword evidence="1 2" id="KW-0479">Metal-binding</keyword>
<feature type="region of interest" description="Disordered" evidence="3">
    <location>
        <begin position="670"/>
        <end position="700"/>
    </location>
</feature>
<dbReference type="PRINTS" id="PR00405">
    <property type="entry name" value="REVINTRACTNG"/>
</dbReference>
<dbReference type="Pfam" id="PF01412">
    <property type="entry name" value="ArfGap"/>
    <property type="match status" value="1"/>
</dbReference>
<dbReference type="InterPro" id="IPR037278">
    <property type="entry name" value="ARFGAP/RecO"/>
</dbReference>
<dbReference type="Gene3D" id="1.10.220.150">
    <property type="entry name" value="Arf GTPase activating protein"/>
    <property type="match status" value="1"/>
</dbReference>
<keyword evidence="1 2" id="KW-0862">Zinc</keyword>
<dbReference type="PROSITE" id="PS50115">
    <property type="entry name" value="ARFGAP"/>
    <property type="match status" value="1"/>
</dbReference>
<keyword evidence="6" id="KW-1185">Reference proteome</keyword>
<dbReference type="InParanoid" id="I7MAP8"/>
<dbReference type="KEGG" id="tet:TTHERM_00837870"/>
<dbReference type="GO" id="GO:0005096">
    <property type="term" value="F:GTPase activator activity"/>
    <property type="evidence" value="ECO:0007669"/>
    <property type="project" value="InterPro"/>
</dbReference>
<organism evidence="5 6">
    <name type="scientific">Tetrahymena thermophila (strain SB210)</name>
    <dbReference type="NCBI Taxonomy" id="312017"/>
    <lineage>
        <taxon>Eukaryota</taxon>
        <taxon>Sar</taxon>
        <taxon>Alveolata</taxon>
        <taxon>Ciliophora</taxon>
        <taxon>Intramacronucleata</taxon>
        <taxon>Oligohymenophorea</taxon>
        <taxon>Hymenostomatida</taxon>
        <taxon>Tetrahymenina</taxon>
        <taxon>Tetrahymenidae</taxon>
        <taxon>Tetrahymena</taxon>
    </lineage>
</organism>
<protein>
    <submittedName>
        <fullName evidence="5">ARF GTPase activator</fullName>
    </submittedName>
</protein>
<feature type="region of interest" description="Disordered" evidence="3">
    <location>
        <begin position="124"/>
        <end position="238"/>
    </location>
</feature>
<evidence type="ECO:0000256" key="1">
    <source>
        <dbReference type="ARBA" id="ARBA00022771"/>
    </source>
</evidence>